<sequence length="141" mass="15735">MTLHLLKLCVGAESPEDLEGHVRHRLAASGETRYWHVTRMVPKRAEALTAGGSLYWIIRGAVQARQAIVGIEPFTDEEGIGRCRIRLDPSVVRTRHQPRRPFQGWRYLDVGDAPPDLSRSSDGEADLPPELSVALQELGVF</sequence>
<dbReference type="EMBL" id="JAFMPY010000017">
    <property type="protein sequence ID" value="MBO0905087.1"/>
    <property type="molecule type" value="Genomic_DNA"/>
</dbReference>
<accession>A0ABS3J5Z1</accession>
<protein>
    <submittedName>
        <fullName evidence="1">DUF1489 domain-containing protein</fullName>
    </submittedName>
</protein>
<dbReference type="InterPro" id="IPR008320">
    <property type="entry name" value="UCP032025"/>
</dbReference>
<proteinExistence type="predicted"/>
<evidence type="ECO:0000313" key="2">
    <source>
        <dbReference type="Proteomes" id="UP000664288"/>
    </source>
</evidence>
<gene>
    <name evidence="1" type="ORF">J1C47_15690</name>
</gene>
<name>A0ABS3J5Z1_9HYPH</name>
<organism evidence="1 2">
    <name type="scientific">Jiella sonneratiae</name>
    <dbReference type="NCBI Taxonomy" id="2816856"/>
    <lineage>
        <taxon>Bacteria</taxon>
        <taxon>Pseudomonadati</taxon>
        <taxon>Pseudomonadota</taxon>
        <taxon>Alphaproteobacteria</taxon>
        <taxon>Hyphomicrobiales</taxon>
        <taxon>Aurantimonadaceae</taxon>
        <taxon>Jiella</taxon>
    </lineage>
</organism>
<comment type="caution">
    <text evidence="1">The sequence shown here is derived from an EMBL/GenBank/DDBJ whole genome shotgun (WGS) entry which is preliminary data.</text>
</comment>
<reference evidence="1 2" key="1">
    <citation type="submission" date="2021-03" db="EMBL/GenBank/DDBJ databases">
        <title>Whole genome sequence of Jiella sp. MQZ13P-4.</title>
        <authorList>
            <person name="Tuo L."/>
        </authorList>
    </citation>
    <scope>NUCLEOTIDE SEQUENCE [LARGE SCALE GENOMIC DNA]</scope>
    <source>
        <strain evidence="1 2">MQZ13P-4</strain>
    </source>
</reference>
<dbReference type="PIRSF" id="PIRSF032025">
    <property type="entry name" value="UCP032025"/>
    <property type="match status" value="1"/>
</dbReference>
<dbReference type="Pfam" id="PF07370">
    <property type="entry name" value="DUF1489"/>
    <property type="match status" value="1"/>
</dbReference>
<dbReference type="RefSeq" id="WP_207351724.1">
    <property type="nucleotide sequence ID" value="NZ_JAFMPY010000017.1"/>
</dbReference>
<keyword evidence="2" id="KW-1185">Reference proteome</keyword>
<dbReference type="Proteomes" id="UP000664288">
    <property type="component" value="Unassembled WGS sequence"/>
</dbReference>
<evidence type="ECO:0000313" key="1">
    <source>
        <dbReference type="EMBL" id="MBO0905087.1"/>
    </source>
</evidence>